<dbReference type="Proteomes" id="UP000196138">
    <property type="component" value="Chromosome"/>
</dbReference>
<dbReference type="CDD" id="cd01029">
    <property type="entry name" value="TOPRIM_primases"/>
    <property type="match status" value="1"/>
</dbReference>
<dbReference type="AlphaFoldDB" id="A0A1Y0EKF6"/>
<evidence type="ECO:0000259" key="3">
    <source>
        <dbReference type="Pfam" id="PF13362"/>
    </source>
</evidence>
<proteinExistence type="predicted"/>
<evidence type="ECO:0000256" key="1">
    <source>
        <dbReference type="SAM" id="Coils"/>
    </source>
</evidence>
<organism evidence="4 5">
    <name type="scientific">Comamonas serinivorans</name>
    <dbReference type="NCBI Taxonomy" id="1082851"/>
    <lineage>
        <taxon>Bacteria</taxon>
        <taxon>Pseudomonadati</taxon>
        <taxon>Pseudomonadota</taxon>
        <taxon>Betaproteobacteria</taxon>
        <taxon>Burkholderiales</taxon>
        <taxon>Comamonadaceae</taxon>
        <taxon>Comamonas</taxon>
    </lineage>
</organism>
<name>A0A1Y0EKF6_9BURK</name>
<evidence type="ECO:0000313" key="5">
    <source>
        <dbReference type="Proteomes" id="UP000196138"/>
    </source>
</evidence>
<sequence>MTVSHATDIERVRTALSYLDFTDRDVWVKAAMCIKSEFGDAGFEIWDGWGSQHDKHTAKAAKSVWKSVKGGGKTTIASLFYDAKNAGWRDDKKYEKLSREVITQRKAEAARRQAQAEVEEAETRASAASHSRFMWDQAEPCEGDGHPYLARKGVKSYGLRVGAWEKIDHEHCEVETVSTQALLIPIWAPDKTIHSLQAIFTGKVGDRDKDFVKDGAISGNYYSFGKPVTLDVQGTQRMVILIGEGYATLASAHKATGHACIVAFHAGNVPKVAQVMRTQFPDAALVFLADNDRNTKGNPGVTKAREAADAVGGLVAVPQFEDGEDDATDFNDLHALRGLDAVREAIEAALRAAPPPRPGEGIRPVWLVPDDSADDLERAAFVADLVMMHSVGMGGRIDPAGVMLRTYSSPAELQAILDEVKRWTPNARTHVIVKEALAQEIAGWRGVSRQTLAEGESWVDDLWAKLSVKAGELMLPDLSLATDDQVAVHAQAEQVVVTEGAASVTQPAQSLDGHFYILGHDHGVYFVFKHATGQIADITKRDLTEVGLIELAPLNWWEHEFPAGNGGRGTGGGINKTAAAEFIIRTAEKRGIFDPSKVRGRGAWMDDGRVVFHAGTHLVVDGVATELSGIKSRHIYTAAAPLGRLGAPATDDEGQHLLEVAKMARWVNPDSAQFLVGWLFVAPVCGALGWRPHIWITGGKGSGKSTLVEDFVTPLLGKACLVFDGGGTSEAGIRQSLSADARPVLIDESETDDDENRRQINKVLQLARSSSSAGAAKLVKGTVGGKALSFHIRSMFCLASVNMGLVKATDISRFALLNLRPEGDNDGHPDHFDEFKQALLGIELDGKWSDRLLARALSLAPIILATVKVFAHAIERQGKDRRFADQHGTLLAGAWCLTHSEEPSQEQADEIAASISWDAAVVGRAESVPDEQKCLQLLLDSSVPHHGDHITIRSLVKIAHGLTVDGLDIKPNVAKRMLTDRWITVSRQDGVPYLAIRHQSTGVNELLGRSRFGIDWAGHLARLSGYKVLDNTSFGGADKKGKAHGIPMATFLSEDEPAF</sequence>
<dbReference type="KEGG" id="cser:CCO03_03750"/>
<dbReference type="InterPro" id="IPR006171">
    <property type="entry name" value="TOPRIM_dom"/>
</dbReference>
<protein>
    <recommendedName>
        <fullName evidence="6">Toprim domain-containing protein</fullName>
    </recommendedName>
</protein>
<accession>A0A1Y0EKF6</accession>
<keyword evidence="5" id="KW-1185">Reference proteome</keyword>
<dbReference type="OrthoDB" id="784829at2"/>
<evidence type="ECO:0000259" key="2">
    <source>
        <dbReference type="Pfam" id="PF08707"/>
    </source>
</evidence>
<dbReference type="EMBL" id="CP021455">
    <property type="protein sequence ID" value="ARU03911.1"/>
    <property type="molecule type" value="Genomic_DNA"/>
</dbReference>
<reference evidence="4 5" key="1">
    <citation type="submission" date="2017-05" db="EMBL/GenBank/DDBJ databases">
        <authorList>
            <person name="Song R."/>
            <person name="Chenine A.L."/>
            <person name="Ruprecht R.M."/>
        </authorList>
    </citation>
    <scope>NUCLEOTIDE SEQUENCE [LARGE SCALE GENOMIC DNA]</scope>
    <source>
        <strain evidence="4 5">DSM 26136</strain>
    </source>
</reference>
<dbReference type="Pfam" id="PF13362">
    <property type="entry name" value="Toprim_3"/>
    <property type="match status" value="1"/>
</dbReference>
<keyword evidence="1" id="KW-0175">Coiled coil</keyword>
<evidence type="ECO:0000313" key="4">
    <source>
        <dbReference type="EMBL" id="ARU03911.1"/>
    </source>
</evidence>
<dbReference type="InterPro" id="IPR034154">
    <property type="entry name" value="TOPRIM_DnaG/twinkle"/>
</dbReference>
<feature type="domain" description="Toprim" evidence="3">
    <location>
        <begin position="240"/>
        <end position="338"/>
    </location>
</feature>
<evidence type="ECO:0008006" key="6">
    <source>
        <dbReference type="Google" id="ProtNLM"/>
    </source>
</evidence>
<dbReference type="RefSeq" id="WP_087277443.1">
    <property type="nucleotide sequence ID" value="NZ_CP021455.1"/>
</dbReference>
<feature type="domain" description="Primase C-terminal 2" evidence="2">
    <location>
        <begin position="13"/>
        <end position="83"/>
    </location>
</feature>
<dbReference type="GO" id="GO:0016817">
    <property type="term" value="F:hydrolase activity, acting on acid anhydrides"/>
    <property type="evidence" value="ECO:0007669"/>
    <property type="project" value="InterPro"/>
</dbReference>
<dbReference type="InterPro" id="IPR014819">
    <property type="entry name" value="PriCT_2"/>
</dbReference>
<feature type="coiled-coil region" evidence="1">
    <location>
        <begin position="104"/>
        <end position="131"/>
    </location>
</feature>
<dbReference type="Pfam" id="PF08707">
    <property type="entry name" value="PriCT_2"/>
    <property type="match status" value="1"/>
</dbReference>
<gene>
    <name evidence="4" type="ORF">CCO03_03750</name>
</gene>